<dbReference type="PIRSF" id="PIRSF006173">
    <property type="entry name" value="UCP006173"/>
    <property type="match status" value="1"/>
</dbReference>
<comment type="caution">
    <text evidence="2">The sequence shown here is derived from an EMBL/GenBank/DDBJ whole genome shotgun (WGS) entry which is preliminary data.</text>
</comment>
<dbReference type="NCBIfam" id="NF003501">
    <property type="entry name" value="PRK05170.1-5"/>
    <property type="match status" value="1"/>
</dbReference>
<reference key="1">
    <citation type="submission" date="2017-08" db="EMBL/GenBank/DDBJ databases">
        <title>A dynamic microbial community with high functional redundancy inhabits the cold, oxic subseafloor aquifer.</title>
        <authorList>
            <person name="Tully B.J."/>
            <person name="Wheat C.G."/>
            <person name="Glazer B.T."/>
            <person name="Huber J.A."/>
        </authorList>
    </citation>
    <scope>NUCLEOTIDE SEQUENCE [LARGE SCALE GENOMIC DNA]</scope>
</reference>
<protein>
    <recommendedName>
        <fullName evidence="1">UPF0260 protein COB13_01910</fullName>
    </recommendedName>
</protein>
<dbReference type="InterPro" id="IPR008228">
    <property type="entry name" value="UCP006173"/>
</dbReference>
<dbReference type="EMBL" id="NVUS01000002">
    <property type="protein sequence ID" value="PCJ03407.1"/>
    <property type="molecule type" value="Genomic_DNA"/>
</dbReference>
<dbReference type="InterPro" id="IPR005358">
    <property type="entry name" value="Puta_zinc/iron-chelating_dom"/>
</dbReference>
<sequence>MFWEEKTLAELNDQEWESLCDGCGKCCLIKLEDEDTGEIIFTNMACKLLDVKTCQCSDYPNRAKFVPDCIKMTQQNISQYNWLPKSCAYRLLDEGKRLPDWHPLISGDPQTVLRAGISAVGRIVSEEGIADEDAVNYIVQWPKK</sequence>
<dbReference type="PANTHER" id="PTHR37421">
    <property type="entry name" value="UPF0260 PROTEIN YCGN"/>
    <property type="match status" value="1"/>
</dbReference>
<dbReference type="PANTHER" id="PTHR37421:SF1">
    <property type="entry name" value="UPF0260 PROTEIN YCGN"/>
    <property type="match status" value="1"/>
</dbReference>
<dbReference type="HAMAP" id="MF_00676">
    <property type="entry name" value="UPF0260"/>
    <property type="match status" value="1"/>
</dbReference>
<dbReference type="NCBIfam" id="NF003507">
    <property type="entry name" value="PRK05170.2-5"/>
    <property type="match status" value="1"/>
</dbReference>
<gene>
    <name evidence="2" type="ORF">COB13_01910</name>
</gene>
<name>A0A2A4Z8R9_9PROT</name>
<comment type="similarity">
    <text evidence="1">Belongs to the UPF0260 family.</text>
</comment>
<evidence type="ECO:0000313" key="2">
    <source>
        <dbReference type="EMBL" id="PCJ03407.1"/>
    </source>
</evidence>
<dbReference type="AlphaFoldDB" id="A0A2A4Z8R9"/>
<proteinExistence type="inferred from homology"/>
<evidence type="ECO:0000256" key="1">
    <source>
        <dbReference type="HAMAP-Rule" id="MF_00676"/>
    </source>
</evidence>
<reference evidence="2" key="2">
    <citation type="journal article" date="2018" name="ISME J.">
        <title>A dynamic microbial community with high functional redundancy inhabits the cold, oxic subseafloor aquifer.</title>
        <authorList>
            <person name="Tully B.J."/>
            <person name="Wheat C.G."/>
            <person name="Glazer B.T."/>
            <person name="Huber J.A."/>
        </authorList>
    </citation>
    <scope>NUCLEOTIDE SEQUENCE</scope>
    <source>
        <strain evidence="2">NORP83</strain>
    </source>
</reference>
<organism evidence="2">
    <name type="scientific">OCS116 cluster bacterium</name>
    <dbReference type="NCBI Taxonomy" id="2030921"/>
    <lineage>
        <taxon>Bacteria</taxon>
        <taxon>Pseudomonadati</taxon>
        <taxon>Pseudomonadota</taxon>
        <taxon>Alphaproteobacteria</taxon>
        <taxon>OCS116 cluster</taxon>
    </lineage>
</organism>
<dbReference type="Pfam" id="PF03692">
    <property type="entry name" value="CxxCxxCC"/>
    <property type="match status" value="1"/>
</dbReference>
<accession>A0A2A4Z8R9</accession>